<evidence type="ECO:0000313" key="7">
    <source>
        <dbReference type="Proteomes" id="UP000032420"/>
    </source>
</evidence>
<protein>
    <recommendedName>
        <fullName evidence="4">Large ribosomal subunit protein bL32</fullName>
    </recommendedName>
    <alternativeName>
        <fullName evidence="5">50S ribosomal protein L32</fullName>
    </alternativeName>
</protein>
<dbReference type="Pfam" id="PF01783">
    <property type="entry name" value="Ribosomal_L32p"/>
    <property type="match status" value="1"/>
</dbReference>
<proteinExistence type="inferred from homology"/>
<dbReference type="GO" id="GO:0015934">
    <property type="term" value="C:large ribosomal subunit"/>
    <property type="evidence" value="ECO:0007669"/>
    <property type="project" value="InterPro"/>
</dbReference>
<evidence type="ECO:0000256" key="5">
    <source>
        <dbReference type="ARBA" id="ARBA00035491"/>
    </source>
</evidence>
<dbReference type="KEGG" id="eme:CEM_139"/>
<name>A0A078KEG7_9GAMM</name>
<sequence length="58" mass="7094">MAVQKNRKTRSKIGMRRAHDHLPHITLFLNKKLNVVHLRHHIPDYKLYCKYKNIYKIN</sequence>
<dbReference type="GO" id="GO:0003735">
    <property type="term" value="F:structural constituent of ribosome"/>
    <property type="evidence" value="ECO:0007669"/>
    <property type="project" value="InterPro"/>
</dbReference>
<reference evidence="7" key="1">
    <citation type="submission" date="2014-07" db="EMBL/GenBank/DDBJ databases">
        <authorList>
            <person name="Santos-Garcia D."/>
        </authorList>
    </citation>
    <scope>NUCLEOTIDE SEQUENCE [LARGE SCALE GENOMIC DNA]</scope>
</reference>
<dbReference type="NCBIfam" id="TIGR01031">
    <property type="entry name" value="rpmF_bact"/>
    <property type="match status" value="1"/>
</dbReference>
<evidence type="ECO:0000256" key="1">
    <source>
        <dbReference type="ARBA" id="ARBA00008560"/>
    </source>
</evidence>
<comment type="similarity">
    <text evidence="1">Belongs to the bacterial ribosomal protein bL32 family.</text>
</comment>
<dbReference type="GO" id="GO:0006412">
    <property type="term" value="P:translation"/>
    <property type="evidence" value="ECO:0007669"/>
    <property type="project" value="InterPro"/>
</dbReference>
<dbReference type="InterPro" id="IPR011332">
    <property type="entry name" value="Ribosomal_zn-bd"/>
</dbReference>
<keyword evidence="2 6" id="KW-0689">Ribosomal protein</keyword>
<organism evidence="6 7">
    <name type="scientific">Candidatus Johnevansia muelleri</name>
    <dbReference type="NCBI Taxonomy" id="1495769"/>
    <lineage>
        <taxon>Bacteria</taxon>
        <taxon>Pseudomonadati</taxon>
        <taxon>Pseudomonadota</taxon>
        <taxon>Gammaproteobacteria</taxon>
        <taxon>Candidatus Johnevansiales</taxon>
        <taxon>Candidatus Johnevansiaceae</taxon>
        <taxon>Candidatus Johnevansia</taxon>
    </lineage>
</organism>
<dbReference type="EMBL" id="LM655252">
    <property type="protein sequence ID" value="CDZ16407.1"/>
    <property type="molecule type" value="Genomic_DNA"/>
</dbReference>
<gene>
    <name evidence="6" type="primary">rpmF</name>
    <name evidence="6" type="ORF">CEM_139</name>
</gene>
<evidence type="ECO:0000313" key="6">
    <source>
        <dbReference type="EMBL" id="CDZ16407.1"/>
    </source>
</evidence>
<dbReference type="HOGENOM" id="CLU_129084_2_1_6"/>
<accession>A0A078KEG7</accession>
<dbReference type="PATRIC" id="fig|1495769.3.peg.129"/>
<dbReference type="SUPFAM" id="SSF57829">
    <property type="entry name" value="Zn-binding ribosomal proteins"/>
    <property type="match status" value="1"/>
</dbReference>
<evidence type="ECO:0000256" key="2">
    <source>
        <dbReference type="ARBA" id="ARBA00022980"/>
    </source>
</evidence>
<evidence type="ECO:0000256" key="3">
    <source>
        <dbReference type="ARBA" id="ARBA00023274"/>
    </source>
</evidence>
<dbReference type="STRING" id="1495769.CEM_139"/>
<evidence type="ECO:0000256" key="4">
    <source>
        <dbReference type="ARBA" id="ARBA00035178"/>
    </source>
</evidence>
<dbReference type="Proteomes" id="UP000032420">
    <property type="component" value="Chromosome I"/>
</dbReference>
<keyword evidence="3" id="KW-0687">Ribonucleoprotein</keyword>
<dbReference type="AlphaFoldDB" id="A0A078KEG7"/>
<dbReference type="InterPro" id="IPR002677">
    <property type="entry name" value="Ribosomal_bL32"/>
</dbReference>
<keyword evidence="7" id="KW-1185">Reference proteome</keyword>
<dbReference type="OrthoDB" id="9801927at2"/>